<dbReference type="InterPro" id="IPR008283">
    <property type="entry name" value="Peptidase_M17_N"/>
</dbReference>
<feature type="region of interest" description="Disordered" evidence="20">
    <location>
        <begin position="26"/>
        <end position="47"/>
    </location>
</feature>
<gene>
    <name evidence="24" type="primary">LOC106462974</name>
</gene>
<dbReference type="CDD" id="cd00433">
    <property type="entry name" value="Peptidase_M17"/>
    <property type="match status" value="1"/>
</dbReference>
<proteinExistence type="inferred from homology"/>
<comment type="catalytic activity">
    <reaction evidence="1">
        <text>Release of an N-terminal amino acid, Xaa-|-Yaa-, in which Xaa is preferably Leu, but may be other amino acids including Pro although not Arg or Lys, and Yaa may be Pro. Amino acid amides and methyl esters are also readily hydrolyzed, but rates on arylamides are exceedingly low.</text>
        <dbReference type="EC" id="3.4.11.1"/>
    </reaction>
</comment>
<dbReference type="EC" id="3.4.13.23" evidence="11"/>
<evidence type="ECO:0000259" key="22">
    <source>
        <dbReference type="PROSITE" id="PS00631"/>
    </source>
</evidence>
<dbReference type="Gene3D" id="3.40.220.10">
    <property type="entry name" value="Leucine Aminopeptidase, subunit E, domain 1"/>
    <property type="match status" value="1"/>
</dbReference>
<dbReference type="PANTHER" id="PTHR11963:SF23">
    <property type="entry name" value="CYTOSOL AMINOPEPTIDASE"/>
    <property type="match status" value="1"/>
</dbReference>
<evidence type="ECO:0000256" key="20">
    <source>
        <dbReference type="SAM" id="MobiDB-lite"/>
    </source>
</evidence>
<evidence type="ECO:0000256" key="2">
    <source>
        <dbReference type="ARBA" id="ARBA00001585"/>
    </source>
</evidence>
<evidence type="ECO:0000256" key="16">
    <source>
        <dbReference type="ARBA" id="ARBA00033172"/>
    </source>
</evidence>
<protein>
    <recommendedName>
        <fullName evidence="6">Cytosol aminopeptidase</fullName>
        <ecNumber evidence="4">3.4.11.1</ecNumber>
        <ecNumber evidence="5">3.4.11.5</ecNumber>
        <ecNumber evidence="11">3.4.13.23</ecNumber>
    </recommendedName>
    <alternativeName>
        <fullName evidence="14">Cysteinylglycine-S-conjugate dipeptidase</fullName>
    </alternativeName>
    <alternativeName>
        <fullName evidence="15">Leucine aminopeptidase 3</fullName>
    </alternativeName>
    <alternativeName>
        <fullName evidence="16">Leucyl aminopeptidase</fullName>
    </alternativeName>
    <alternativeName>
        <fullName evidence="13">Proline aminopeptidase</fullName>
    </alternativeName>
    <alternativeName>
        <fullName evidence="12">Prolyl aminopeptidase</fullName>
    </alternativeName>
</protein>
<comment type="function">
    <text evidence="17">Cytosolic metallopeptidase that catalyzes the removal of unsubstituted N-terminal hydrophobic amino acids from various peptides. The presence of Zn(2+) ions is essential for the peptidase activity, and the association with other cofactors can modulate the substrate spectificity of the enzyme. For instance, in the presence of Mn(2+), it displays a specific Cys-Gly hydrolyzing activity of Cys-Gly-S-conjugates. Involved in the metabolism of glutathione and in the degradation of glutathione S-conjugates, which may play a role in the control of the cell redox status.</text>
</comment>
<dbReference type="SUPFAM" id="SSF53187">
    <property type="entry name" value="Zn-dependent exopeptidases"/>
    <property type="match status" value="1"/>
</dbReference>
<dbReference type="Pfam" id="PF02789">
    <property type="entry name" value="Peptidase_M17_N"/>
    <property type="match status" value="1"/>
</dbReference>
<evidence type="ECO:0000256" key="6">
    <source>
        <dbReference type="ARBA" id="ARBA00014190"/>
    </source>
</evidence>
<dbReference type="InterPro" id="IPR011356">
    <property type="entry name" value="Leucine_aapep/pepB"/>
</dbReference>
<keyword evidence="21" id="KW-0472">Membrane</keyword>
<comment type="catalytic activity">
    <reaction evidence="2">
        <text>Release of N-terminal proline from a peptide.</text>
        <dbReference type="EC" id="3.4.11.5"/>
    </reaction>
</comment>
<keyword evidence="8" id="KW-0645">Protease</keyword>
<sequence>MISTRILTLRSWKRIGYMKFQRITSARNESSQTNNTNSNDQEGKPSKRGLILGVYEKQDKSEGIIFTSSADKFNKVTSGKLQEHLILSGSSLKKGKNRIFYGLDKEYPCVSVVGLGPKNAGFNELEEIEEQRENIRIGVSGGVKQLQELGVTEAFVDSCGDSEAAAEGASLSLFTYDELKKESSRKPKVDLHLFDSEEASLASWKRGLTEAEGQNLARTLMETPANIMTPTRFAEHAEEVLSDKGVSVIKRDKAWAESKKMEAFLSVAKGSEEPPVFLELAYHGIDKGVKPLVIVGKGITFDSGGISLKPAAGMEAMRGDMGGAACTIGTIYTLAALKAPVNVIGLIPLCENMPNGRANKPGDVVTAMNGKTIQIDNTDAEGRLILADALCYACTFNPLSILDMATLTGAIVIALGSGATAVFTNSFKMWQMINQAGMRTGDRVWRMPLFQHYTKQVTESHLADLNNVGKHNRQAGSCTAAAFLKEFVPVDNWLHLDIAGVMENKDEVPYLSKGMSGRPTRTVVEFVQKVFKEKV</sequence>
<evidence type="ECO:0000256" key="12">
    <source>
        <dbReference type="ARBA" id="ARBA00029605"/>
    </source>
</evidence>
<dbReference type="EC" id="3.4.11.5" evidence="5"/>
<dbReference type="InterPro" id="IPR000819">
    <property type="entry name" value="Peptidase_M17_C"/>
</dbReference>
<feature type="transmembrane region" description="Helical" evidence="21">
    <location>
        <begin position="404"/>
        <end position="423"/>
    </location>
</feature>
<evidence type="ECO:0000256" key="8">
    <source>
        <dbReference type="ARBA" id="ARBA00022670"/>
    </source>
</evidence>
<evidence type="ECO:0000256" key="5">
    <source>
        <dbReference type="ARBA" id="ARBA00012568"/>
    </source>
</evidence>
<dbReference type="Pfam" id="PF00883">
    <property type="entry name" value="Peptidase_M17"/>
    <property type="match status" value="1"/>
</dbReference>
<reference evidence="24" key="1">
    <citation type="submission" date="2025-08" db="UniProtKB">
        <authorList>
            <consortium name="RefSeq"/>
        </authorList>
    </citation>
    <scope>IDENTIFICATION</scope>
    <source>
        <tissue evidence="24">Muscle</tissue>
    </source>
</reference>
<dbReference type="SUPFAM" id="SSF52949">
    <property type="entry name" value="Macro domain-like"/>
    <property type="match status" value="1"/>
</dbReference>
<dbReference type="HAMAP" id="MF_00181">
    <property type="entry name" value="Cytosol_peptidase_M17"/>
    <property type="match status" value="1"/>
</dbReference>
<keyword evidence="7" id="KW-0031">Aminopeptidase</keyword>
<keyword evidence="21" id="KW-1133">Transmembrane helix</keyword>
<comment type="catalytic activity">
    <reaction evidence="19">
        <text>L-cysteinylglycine + H2O = L-cysteine + glycine</text>
        <dbReference type="Rhea" id="RHEA:28783"/>
        <dbReference type="ChEBI" id="CHEBI:15377"/>
        <dbReference type="ChEBI" id="CHEBI:35235"/>
        <dbReference type="ChEBI" id="CHEBI:57305"/>
        <dbReference type="ChEBI" id="CHEBI:61694"/>
    </reaction>
    <physiologicalReaction direction="left-to-right" evidence="19">
        <dbReference type="Rhea" id="RHEA:28784"/>
    </physiologicalReaction>
</comment>
<dbReference type="EC" id="3.4.11.1" evidence="4"/>
<comment type="catalytic activity">
    <reaction evidence="10">
        <text>an S-substituted L-cysteinylglycine + H2O = an S-substituted L-cysteine + glycine</text>
        <dbReference type="Rhea" id="RHEA:60444"/>
        <dbReference type="ChEBI" id="CHEBI:15377"/>
        <dbReference type="ChEBI" id="CHEBI:57305"/>
        <dbReference type="ChEBI" id="CHEBI:58717"/>
        <dbReference type="ChEBI" id="CHEBI:143103"/>
        <dbReference type="EC" id="3.4.13.23"/>
    </reaction>
    <physiologicalReaction direction="left-to-right" evidence="10">
        <dbReference type="Rhea" id="RHEA:60445"/>
    </physiologicalReaction>
</comment>
<evidence type="ECO:0000256" key="21">
    <source>
        <dbReference type="SAM" id="Phobius"/>
    </source>
</evidence>
<evidence type="ECO:0000256" key="9">
    <source>
        <dbReference type="ARBA" id="ARBA00022801"/>
    </source>
</evidence>
<evidence type="ECO:0000256" key="17">
    <source>
        <dbReference type="ARBA" id="ARBA00045966"/>
    </source>
</evidence>
<evidence type="ECO:0000256" key="18">
    <source>
        <dbReference type="ARBA" id="ARBA00047881"/>
    </source>
</evidence>
<dbReference type="PRINTS" id="PR00481">
    <property type="entry name" value="LAMNOPPTDASE"/>
</dbReference>
<comment type="similarity">
    <text evidence="3">Belongs to the peptidase M17 family.</text>
</comment>
<evidence type="ECO:0000256" key="13">
    <source>
        <dbReference type="ARBA" id="ARBA00030930"/>
    </source>
</evidence>
<dbReference type="PROSITE" id="PS00631">
    <property type="entry name" value="CYTOSOL_AP"/>
    <property type="match status" value="1"/>
</dbReference>
<evidence type="ECO:0000313" key="23">
    <source>
        <dbReference type="Proteomes" id="UP000694941"/>
    </source>
</evidence>
<dbReference type="InterPro" id="IPR043472">
    <property type="entry name" value="Macro_dom-like"/>
</dbReference>
<evidence type="ECO:0000256" key="1">
    <source>
        <dbReference type="ARBA" id="ARBA00000135"/>
    </source>
</evidence>
<organism evidence="23 24">
    <name type="scientific">Limulus polyphemus</name>
    <name type="common">Atlantic horseshoe crab</name>
    <dbReference type="NCBI Taxonomy" id="6850"/>
    <lineage>
        <taxon>Eukaryota</taxon>
        <taxon>Metazoa</taxon>
        <taxon>Ecdysozoa</taxon>
        <taxon>Arthropoda</taxon>
        <taxon>Chelicerata</taxon>
        <taxon>Merostomata</taxon>
        <taxon>Xiphosura</taxon>
        <taxon>Limulidae</taxon>
        <taxon>Limulus</taxon>
    </lineage>
</organism>
<keyword evidence="21" id="KW-0812">Transmembrane</keyword>
<keyword evidence="23" id="KW-1185">Reference proteome</keyword>
<name>A0ABM1BB12_LIMPO</name>
<dbReference type="Gene3D" id="3.40.630.10">
    <property type="entry name" value="Zn peptidases"/>
    <property type="match status" value="1"/>
</dbReference>
<evidence type="ECO:0000313" key="24">
    <source>
        <dbReference type="RefSeq" id="XP_013778400.1"/>
    </source>
</evidence>
<evidence type="ECO:0000256" key="4">
    <source>
        <dbReference type="ARBA" id="ARBA00012565"/>
    </source>
</evidence>
<feature type="compositionally biased region" description="Low complexity" evidence="20">
    <location>
        <begin position="28"/>
        <end position="40"/>
    </location>
</feature>
<evidence type="ECO:0000256" key="10">
    <source>
        <dbReference type="ARBA" id="ARBA00023511"/>
    </source>
</evidence>
<dbReference type="GeneID" id="106462974"/>
<evidence type="ECO:0000256" key="19">
    <source>
        <dbReference type="ARBA" id="ARBA00049107"/>
    </source>
</evidence>
<comment type="catalytic activity">
    <reaction evidence="18">
        <text>S-benzyl-L-cysteinylglycine + H2O = S-benzyl-L-cysteine + glycine</text>
        <dbReference type="Rhea" id="RHEA:62568"/>
        <dbReference type="ChEBI" id="CHEBI:15377"/>
        <dbReference type="ChEBI" id="CHEBI:57305"/>
        <dbReference type="ChEBI" id="CHEBI:145802"/>
        <dbReference type="ChEBI" id="CHEBI:145803"/>
    </reaction>
    <physiologicalReaction direction="left-to-right" evidence="18">
        <dbReference type="Rhea" id="RHEA:62569"/>
    </physiologicalReaction>
</comment>
<evidence type="ECO:0000256" key="15">
    <source>
        <dbReference type="ARBA" id="ARBA00031564"/>
    </source>
</evidence>
<keyword evidence="9" id="KW-0378">Hydrolase</keyword>
<evidence type="ECO:0000256" key="3">
    <source>
        <dbReference type="ARBA" id="ARBA00009528"/>
    </source>
</evidence>
<dbReference type="PANTHER" id="PTHR11963">
    <property type="entry name" value="LEUCINE AMINOPEPTIDASE-RELATED"/>
    <property type="match status" value="1"/>
</dbReference>
<evidence type="ECO:0000256" key="14">
    <source>
        <dbReference type="ARBA" id="ARBA00030997"/>
    </source>
</evidence>
<feature type="domain" description="Cytosol aminopeptidase" evidence="22">
    <location>
        <begin position="377"/>
        <end position="384"/>
    </location>
</feature>
<evidence type="ECO:0000256" key="11">
    <source>
        <dbReference type="ARBA" id="ARBA00023625"/>
    </source>
</evidence>
<accession>A0ABM1BB12</accession>
<dbReference type="InterPro" id="IPR023042">
    <property type="entry name" value="Peptidase_M17_leu_NH2_pept"/>
</dbReference>
<evidence type="ECO:0000256" key="7">
    <source>
        <dbReference type="ARBA" id="ARBA00022438"/>
    </source>
</evidence>
<dbReference type="RefSeq" id="XP_013778400.1">
    <property type="nucleotide sequence ID" value="XM_013922946.2"/>
</dbReference>
<dbReference type="Proteomes" id="UP000694941">
    <property type="component" value="Unplaced"/>
</dbReference>